<evidence type="ECO:0000256" key="2">
    <source>
        <dbReference type="ARBA" id="ARBA00006751"/>
    </source>
</evidence>
<dbReference type="CDD" id="cd09009">
    <property type="entry name" value="PNP-EcPNPII_like"/>
    <property type="match status" value="1"/>
</dbReference>
<feature type="domain" description="Nucleoside phosphorylase" evidence="7">
    <location>
        <begin position="24"/>
        <end position="241"/>
    </location>
</feature>
<dbReference type="SUPFAM" id="SSF53167">
    <property type="entry name" value="Purine and uridine phosphorylases"/>
    <property type="match status" value="1"/>
</dbReference>
<dbReference type="InterPro" id="IPR035994">
    <property type="entry name" value="Nucleoside_phosphorylase_sf"/>
</dbReference>
<evidence type="ECO:0000256" key="5">
    <source>
        <dbReference type="ARBA" id="ARBA00022679"/>
    </source>
</evidence>
<comment type="caution">
    <text evidence="8">The sequence shown here is derived from an EMBL/GenBank/DDBJ whole genome shotgun (WGS) entry which is preliminary data.</text>
</comment>
<reference evidence="8 9" key="1">
    <citation type="submission" date="2019-07" db="EMBL/GenBank/DDBJ databases">
        <title>Ln-dependent methylotrophs.</title>
        <authorList>
            <person name="Tani A."/>
        </authorList>
    </citation>
    <scope>NUCLEOTIDE SEQUENCE [LARGE SCALE GENOMIC DNA]</scope>
    <source>
        <strain evidence="8 9">SM89A</strain>
    </source>
</reference>
<evidence type="ECO:0000256" key="6">
    <source>
        <dbReference type="ARBA" id="ARBA00031036"/>
    </source>
</evidence>
<dbReference type="GO" id="GO:0005737">
    <property type="term" value="C:cytoplasm"/>
    <property type="evidence" value="ECO:0007669"/>
    <property type="project" value="TreeGrafter"/>
</dbReference>
<dbReference type="Pfam" id="PF01048">
    <property type="entry name" value="PNP_UDP_1"/>
    <property type="match status" value="1"/>
</dbReference>
<dbReference type="UniPathway" id="UPA00606"/>
<dbReference type="PANTHER" id="PTHR11904">
    <property type="entry name" value="METHYLTHIOADENOSINE/PURINE NUCLEOSIDE PHOSPHORYLASE"/>
    <property type="match status" value="1"/>
</dbReference>
<dbReference type="InterPro" id="IPR000845">
    <property type="entry name" value="Nucleoside_phosphorylase_d"/>
</dbReference>
<dbReference type="EC" id="2.4.2.1" evidence="3"/>
<comment type="similarity">
    <text evidence="2">Belongs to the PNP/MTAP phosphorylase family.</text>
</comment>
<dbReference type="GO" id="GO:0004731">
    <property type="term" value="F:purine-nucleoside phosphorylase activity"/>
    <property type="evidence" value="ECO:0007669"/>
    <property type="project" value="UniProtKB-EC"/>
</dbReference>
<dbReference type="InterPro" id="IPR011268">
    <property type="entry name" value="Purine_phosphorylase"/>
</dbReference>
<dbReference type="GO" id="GO:0009116">
    <property type="term" value="P:nucleoside metabolic process"/>
    <property type="evidence" value="ECO:0007669"/>
    <property type="project" value="InterPro"/>
</dbReference>
<dbReference type="PANTHER" id="PTHR11904:SF9">
    <property type="entry name" value="PURINE NUCLEOSIDE PHOSPHORYLASE-RELATED"/>
    <property type="match status" value="1"/>
</dbReference>
<sequence>MSTRAKDAADIIGARNPLGPIETAVVLGREFLAAADIGEQAVAIPYSELPGFPEIEGGEVVIGLVEGAPMLFLKGRSEFYESGDPSLMSSPIETLMHLNVRALLSTGLAVSTNADFQPSSIFSVTDHINFSGLNPLIGAAGQNFVNMNSAYDKRLLRRLKQASAGAGVTLNEGVLMWFSGPSYETPAEVKMARMLGADALGMSIAPEAILAKRFALPFAAAAVITDYAAGFAGGNPAYDPSRTSSLVALRRLLRAFQKFK</sequence>
<proteinExistence type="inferred from homology"/>
<dbReference type="EMBL" id="VJMF01000037">
    <property type="protein sequence ID" value="TRL34940.1"/>
    <property type="molecule type" value="Genomic_DNA"/>
</dbReference>
<evidence type="ECO:0000313" key="9">
    <source>
        <dbReference type="Proteomes" id="UP000316781"/>
    </source>
</evidence>
<protein>
    <recommendedName>
        <fullName evidence="3">purine-nucleoside phosphorylase</fullName>
        <ecNumber evidence="3">2.4.2.1</ecNumber>
    </recommendedName>
    <alternativeName>
        <fullName evidence="6">Inosine-guanosine phosphorylase</fullName>
    </alternativeName>
</protein>
<evidence type="ECO:0000259" key="7">
    <source>
        <dbReference type="Pfam" id="PF01048"/>
    </source>
</evidence>
<evidence type="ECO:0000313" key="8">
    <source>
        <dbReference type="EMBL" id="TRL34940.1"/>
    </source>
</evidence>
<dbReference type="AlphaFoldDB" id="A0A549SZ75"/>
<name>A0A549SZ75_METSR</name>
<dbReference type="Gene3D" id="3.40.50.1580">
    <property type="entry name" value="Nucleoside phosphorylase domain"/>
    <property type="match status" value="1"/>
</dbReference>
<evidence type="ECO:0000256" key="1">
    <source>
        <dbReference type="ARBA" id="ARBA00005058"/>
    </source>
</evidence>
<comment type="pathway">
    <text evidence="1">Purine metabolism; purine nucleoside salvage.</text>
</comment>
<keyword evidence="4" id="KW-0328">Glycosyltransferase</keyword>
<keyword evidence="5" id="KW-0808">Transferase</keyword>
<accession>A0A549SZ75</accession>
<dbReference type="Proteomes" id="UP000316781">
    <property type="component" value="Unassembled WGS sequence"/>
</dbReference>
<gene>
    <name evidence="8" type="ORF">FM996_08930</name>
</gene>
<evidence type="ECO:0000256" key="4">
    <source>
        <dbReference type="ARBA" id="ARBA00022676"/>
    </source>
</evidence>
<evidence type="ECO:0000256" key="3">
    <source>
        <dbReference type="ARBA" id="ARBA00011886"/>
    </source>
</evidence>
<dbReference type="RefSeq" id="WP_142862711.1">
    <property type="nucleotide sequence ID" value="NZ_VJMF01000037.1"/>
</dbReference>
<organism evidence="8 9">
    <name type="scientific">Methylosinus sporium</name>
    <dbReference type="NCBI Taxonomy" id="428"/>
    <lineage>
        <taxon>Bacteria</taxon>
        <taxon>Pseudomonadati</taxon>
        <taxon>Pseudomonadota</taxon>
        <taxon>Alphaproteobacteria</taxon>
        <taxon>Hyphomicrobiales</taxon>
        <taxon>Methylocystaceae</taxon>
        <taxon>Methylosinus</taxon>
    </lineage>
</organism>